<evidence type="ECO:0000259" key="2">
    <source>
        <dbReference type="PROSITE" id="PS50055"/>
    </source>
</evidence>
<name>A0A914Y0A8_9BILA</name>
<dbReference type="SMART" id="SM00194">
    <property type="entry name" value="PTPc"/>
    <property type="match status" value="1"/>
</dbReference>
<dbReference type="PANTHER" id="PTHR46163">
    <property type="entry name" value="TYROSINE-PROTEIN PHOSPHATASE-RELATED"/>
    <property type="match status" value="1"/>
</dbReference>
<dbReference type="InterPro" id="IPR029021">
    <property type="entry name" value="Prot-tyrosine_phosphatase-like"/>
</dbReference>
<dbReference type="WBParaSite" id="PSU_v2.g12217.t1">
    <property type="protein sequence ID" value="PSU_v2.g12217.t1"/>
    <property type="gene ID" value="PSU_v2.g12217"/>
</dbReference>
<keyword evidence="4" id="KW-1185">Reference proteome</keyword>
<dbReference type="PROSITE" id="PS50056">
    <property type="entry name" value="TYR_PHOSPHATASE_2"/>
    <property type="match status" value="1"/>
</dbReference>
<dbReference type="InterPro" id="IPR000387">
    <property type="entry name" value="Tyr_Pase_dom"/>
</dbReference>
<dbReference type="AlphaFoldDB" id="A0A914Y0A8"/>
<dbReference type="PROSITE" id="PS00383">
    <property type="entry name" value="TYR_PHOSPHATASE_1"/>
    <property type="match status" value="1"/>
</dbReference>
<proteinExistence type="predicted"/>
<feature type="domain" description="Tyrosine specific protein phosphatases" evidence="3">
    <location>
        <begin position="254"/>
        <end position="312"/>
    </location>
</feature>
<dbReference type="Proteomes" id="UP000887577">
    <property type="component" value="Unplaced"/>
</dbReference>
<dbReference type="PANTHER" id="PTHR46163:SF10">
    <property type="entry name" value="PROTEIN-TYROSINE PHOSPHATASE-RELATED"/>
    <property type="match status" value="1"/>
</dbReference>
<evidence type="ECO:0000259" key="3">
    <source>
        <dbReference type="PROSITE" id="PS50056"/>
    </source>
</evidence>
<feature type="region of interest" description="Disordered" evidence="1">
    <location>
        <begin position="1"/>
        <end position="22"/>
    </location>
</feature>
<dbReference type="PROSITE" id="PS50055">
    <property type="entry name" value="TYR_PHOSPHATASE_PTP"/>
    <property type="match status" value="1"/>
</dbReference>
<organism evidence="4 5">
    <name type="scientific">Panagrolaimus superbus</name>
    <dbReference type="NCBI Taxonomy" id="310955"/>
    <lineage>
        <taxon>Eukaryota</taxon>
        <taxon>Metazoa</taxon>
        <taxon>Ecdysozoa</taxon>
        <taxon>Nematoda</taxon>
        <taxon>Chromadorea</taxon>
        <taxon>Rhabditida</taxon>
        <taxon>Tylenchina</taxon>
        <taxon>Panagrolaimomorpha</taxon>
        <taxon>Panagrolaimoidea</taxon>
        <taxon>Panagrolaimidae</taxon>
        <taxon>Panagrolaimus</taxon>
    </lineage>
</organism>
<evidence type="ECO:0000313" key="5">
    <source>
        <dbReference type="WBParaSite" id="PSU_v2.g12217.t1"/>
    </source>
</evidence>
<feature type="domain" description="Tyrosine-protein phosphatase" evidence="2">
    <location>
        <begin position="105"/>
        <end position="304"/>
    </location>
</feature>
<dbReference type="InterPro" id="IPR000242">
    <property type="entry name" value="PTP_cat"/>
</dbReference>
<dbReference type="CDD" id="cd00047">
    <property type="entry name" value="PTPc"/>
    <property type="match status" value="1"/>
</dbReference>
<protein>
    <submittedName>
        <fullName evidence="5">Protein tyrosine phosphatase</fullName>
    </submittedName>
</protein>
<evidence type="ECO:0000313" key="4">
    <source>
        <dbReference type="Proteomes" id="UP000887577"/>
    </source>
</evidence>
<evidence type="ECO:0000256" key="1">
    <source>
        <dbReference type="SAM" id="MobiDB-lite"/>
    </source>
</evidence>
<dbReference type="InterPro" id="IPR016130">
    <property type="entry name" value="Tyr_Pase_AS"/>
</dbReference>
<reference evidence="5" key="1">
    <citation type="submission" date="2022-11" db="UniProtKB">
        <authorList>
            <consortium name="WormBaseParasite"/>
        </authorList>
    </citation>
    <scope>IDENTIFICATION</scope>
</reference>
<dbReference type="InterPro" id="IPR003595">
    <property type="entry name" value="Tyr_Pase_cat"/>
</dbReference>
<dbReference type="PRINTS" id="PR00700">
    <property type="entry name" value="PRTYPHPHTASE"/>
</dbReference>
<dbReference type="Pfam" id="PF00102">
    <property type="entry name" value="Y_phosphatase"/>
    <property type="match status" value="1"/>
</dbReference>
<dbReference type="SMART" id="SM00404">
    <property type="entry name" value="PTPc_motif"/>
    <property type="match status" value="1"/>
</dbReference>
<accession>A0A914Y0A8</accession>
<dbReference type="GO" id="GO:0004725">
    <property type="term" value="F:protein tyrosine phosphatase activity"/>
    <property type="evidence" value="ECO:0007669"/>
    <property type="project" value="InterPro"/>
</dbReference>
<dbReference type="InterPro" id="IPR052782">
    <property type="entry name" value="Oocyte-zygote_transition_reg"/>
</dbReference>
<sequence length="312" mass="35598">MSREDMTAGFGDHGERRMKKRDRRYCSEYEEVEGADGKEACFQTHKMEEEMSSGGTSGIIDKRPKDGRAAFAKHLMTRSVFKLAKEYVDSRGFLPKNFSTDIYLQNESRNRYTDVLCNDKTRVILTNGNYVHANWVPIPNSMQRFICAQGPLEETAEDFWRMVLQEKCQVVIMLCDFFENNLEKCYQYFPPTPGASIKIGQYTITNFMQGECDIESVKWSILEVSTGKRKVLIHSFRYHSWPDHLAPLNPGIVIDLMQLSKSKSDVRPIVVHCSAGIGRTGTFVGLEYANERLKSGDKLGLVDVRFSNLAVN</sequence>
<dbReference type="Gene3D" id="3.90.190.10">
    <property type="entry name" value="Protein tyrosine phosphatase superfamily"/>
    <property type="match status" value="1"/>
</dbReference>
<dbReference type="SUPFAM" id="SSF52799">
    <property type="entry name" value="(Phosphotyrosine protein) phosphatases II"/>
    <property type="match status" value="1"/>
</dbReference>